<dbReference type="EMBL" id="UINC01116302">
    <property type="protein sequence ID" value="SVC87947.1"/>
    <property type="molecule type" value="Genomic_DNA"/>
</dbReference>
<evidence type="ECO:0000313" key="7">
    <source>
        <dbReference type="EMBL" id="SVC87947.1"/>
    </source>
</evidence>
<dbReference type="PIRSF" id="PIRSF015596">
    <property type="entry name" value="5_alpha-SR2"/>
    <property type="match status" value="1"/>
</dbReference>
<evidence type="ECO:0000256" key="3">
    <source>
        <dbReference type="ARBA" id="ARBA00022989"/>
    </source>
</evidence>
<dbReference type="PANTHER" id="PTHR10556">
    <property type="entry name" value="3-OXO-5-ALPHA-STEROID 4-DEHYDROGENASE"/>
    <property type="match status" value="1"/>
</dbReference>
<feature type="transmembrane region" description="Helical" evidence="5">
    <location>
        <begin position="101"/>
        <end position="119"/>
    </location>
</feature>
<dbReference type="AlphaFoldDB" id="A0A382QSJ8"/>
<evidence type="ECO:0000256" key="5">
    <source>
        <dbReference type="SAM" id="Phobius"/>
    </source>
</evidence>
<dbReference type="GO" id="GO:0016020">
    <property type="term" value="C:membrane"/>
    <property type="evidence" value="ECO:0007669"/>
    <property type="project" value="UniProtKB-SubCell"/>
</dbReference>
<feature type="transmembrane region" description="Helical" evidence="5">
    <location>
        <begin position="139"/>
        <end position="156"/>
    </location>
</feature>
<evidence type="ECO:0000256" key="4">
    <source>
        <dbReference type="ARBA" id="ARBA00023136"/>
    </source>
</evidence>
<gene>
    <name evidence="7" type="ORF">METZ01_LOCUS340801</name>
</gene>
<dbReference type="GO" id="GO:0003865">
    <property type="term" value="F:3-oxo-5-alpha-steroid 4-dehydrogenase activity"/>
    <property type="evidence" value="ECO:0007669"/>
    <property type="project" value="InterPro"/>
</dbReference>
<reference evidence="7" key="1">
    <citation type="submission" date="2018-05" db="EMBL/GenBank/DDBJ databases">
        <authorList>
            <person name="Lanie J.A."/>
            <person name="Ng W.-L."/>
            <person name="Kazmierczak K.M."/>
            <person name="Andrzejewski T.M."/>
            <person name="Davidsen T.M."/>
            <person name="Wayne K.J."/>
            <person name="Tettelin H."/>
            <person name="Glass J.I."/>
            <person name="Rusch D."/>
            <person name="Podicherti R."/>
            <person name="Tsui H.-C.T."/>
            <person name="Winkler M.E."/>
        </authorList>
    </citation>
    <scope>NUCLEOTIDE SEQUENCE</scope>
</reference>
<dbReference type="PROSITE" id="PS50244">
    <property type="entry name" value="S5A_REDUCTASE"/>
    <property type="match status" value="1"/>
</dbReference>
<protein>
    <recommendedName>
        <fullName evidence="6">3-oxo-5-alpha-steroid 4-dehydrogenase C-terminal domain-containing protein</fullName>
    </recommendedName>
</protein>
<evidence type="ECO:0000256" key="1">
    <source>
        <dbReference type="ARBA" id="ARBA00004141"/>
    </source>
</evidence>
<accession>A0A382QSJ8</accession>
<feature type="transmembrane region" description="Helical" evidence="5">
    <location>
        <begin position="45"/>
        <end position="64"/>
    </location>
</feature>
<comment type="subcellular location">
    <subcellularLocation>
        <location evidence="1">Membrane</location>
        <topology evidence="1">Multi-pass membrane protein</topology>
    </subcellularLocation>
</comment>
<proteinExistence type="predicted"/>
<keyword evidence="2 5" id="KW-0812">Transmembrane</keyword>
<evidence type="ECO:0000259" key="6">
    <source>
        <dbReference type="Pfam" id="PF02544"/>
    </source>
</evidence>
<dbReference type="PANTHER" id="PTHR10556:SF35">
    <property type="entry name" value="3-OXO-5-ALPHA-STEROID 4-DEHYDROGENASE FAMILY PROTEIN"/>
    <property type="match status" value="1"/>
</dbReference>
<feature type="transmembrane region" description="Helical" evidence="5">
    <location>
        <begin position="70"/>
        <end position="89"/>
    </location>
</feature>
<feature type="transmembrane region" description="Helical" evidence="5">
    <location>
        <begin position="195"/>
        <end position="216"/>
    </location>
</feature>
<feature type="transmembrane region" description="Helical" evidence="5">
    <location>
        <begin position="6"/>
        <end position="24"/>
    </location>
</feature>
<dbReference type="Pfam" id="PF02544">
    <property type="entry name" value="Steroid_dh"/>
    <property type="match status" value="1"/>
</dbReference>
<feature type="domain" description="3-oxo-5-alpha-steroid 4-dehydrogenase C-terminal" evidence="6">
    <location>
        <begin position="100"/>
        <end position="248"/>
    </location>
</feature>
<dbReference type="InterPro" id="IPR039357">
    <property type="entry name" value="SRD5A/TECR"/>
</dbReference>
<dbReference type="Gene3D" id="1.20.120.1630">
    <property type="match status" value="1"/>
</dbReference>
<dbReference type="InterPro" id="IPR016636">
    <property type="entry name" value="3-oxo-5-alpha-steroid_4-DH"/>
</dbReference>
<keyword evidence="4 5" id="KW-0472">Membrane</keyword>
<organism evidence="7">
    <name type="scientific">marine metagenome</name>
    <dbReference type="NCBI Taxonomy" id="408172"/>
    <lineage>
        <taxon>unclassified sequences</taxon>
        <taxon>metagenomes</taxon>
        <taxon>ecological metagenomes</taxon>
    </lineage>
</organism>
<sequence length="248" mass="29019">MDSYYNLLVAWLVLCVAAGFYLLFKTAPYGRYLRDGWGVQVPSRLGWILFESPPVFLMIVFFILYSDQSWVQIIFLSIWLSHYINRSLIWPLKVKISGKPMPLLIILFALGFNAINVYLQGNWIFVHGEYSISWLTSKPFIAGLIIFFIGMYINITSDNILIALRKNNQDEYSIPKGFLFNKISSPNYLGEMIEWLGWAIMTWSFAGLVFFFWTVANLLPRALSNHKWYQKKFPEYPTDRKAIIPYLF</sequence>
<dbReference type="FunFam" id="1.20.120.1630:FF:000014">
    <property type="entry name" value="Steroid 5-alpha reductase, putative"/>
    <property type="match status" value="1"/>
</dbReference>
<name>A0A382QSJ8_9ZZZZ</name>
<dbReference type="InterPro" id="IPR001104">
    <property type="entry name" value="3-oxo-5_a-steroid_4-DH_C"/>
</dbReference>
<keyword evidence="3 5" id="KW-1133">Transmembrane helix</keyword>
<dbReference type="GO" id="GO:0008202">
    <property type="term" value="P:steroid metabolic process"/>
    <property type="evidence" value="ECO:0007669"/>
    <property type="project" value="InterPro"/>
</dbReference>
<evidence type="ECO:0000256" key="2">
    <source>
        <dbReference type="ARBA" id="ARBA00022692"/>
    </source>
</evidence>